<dbReference type="AlphaFoldDB" id="A0A1Q9DFH5"/>
<accession>A0A1Q9DFH5</accession>
<evidence type="ECO:0000313" key="3">
    <source>
        <dbReference type="Proteomes" id="UP000186817"/>
    </source>
</evidence>
<dbReference type="EMBL" id="LSRX01000566">
    <property type="protein sequence ID" value="OLP93850.1"/>
    <property type="molecule type" value="Genomic_DNA"/>
</dbReference>
<dbReference type="Proteomes" id="UP000186817">
    <property type="component" value="Unassembled WGS sequence"/>
</dbReference>
<organism evidence="2 3">
    <name type="scientific">Symbiodinium microadriaticum</name>
    <name type="common">Dinoflagellate</name>
    <name type="synonym">Zooxanthella microadriatica</name>
    <dbReference type="NCBI Taxonomy" id="2951"/>
    <lineage>
        <taxon>Eukaryota</taxon>
        <taxon>Sar</taxon>
        <taxon>Alveolata</taxon>
        <taxon>Dinophyceae</taxon>
        <taxon>Suessiales</taxon>
        <taxon>Symbiodiniaceae</taxon>
        <taxon>Symbiodinium</taxon>
    </lineage>
</organism>
<sequence length="536" mass="62377">MGKKIMIMVALMTAATTSLLIEVHLHGRDGVWGIACAPHSWLSQAYEEHHLKSRRINLASDYDLYDATTWSRLTDLRRRHKPQRLWFFLPCTKWSQWSSINYNTEEKRNKLETARRRERRMLWFVNKFLKETLDEDPDVEIYYEWPWPYTGWSQHPLVDLSEDLQRRGLRWLDYRIDGYNYGIMEENTTPSVLDEFQDDHLLSETDLEVFSLLSNSSEAMAREARAAKDYSYQTMENILMAAHRNLQPLASNNRRWGDSDTTRLLLGGYSHGAFARLTKNTRRYQEFTHYINDYLAHHVPHHTWTSLMISFNCGTTVHQDHHNLSGSQNVLHCLGHFEHGGLWLQGTPPDGYEVTRRRLMDGNCSNGHVVNARYRIVTFDPKTSHTTQAWRGFRITISSYTTRLLPQMTREDRAQLQRHSFRLTSSTTTSSMNQAVMMPVEASPLGGQDENQSVSNEAAGHPTYRNLAKIVKVKIKFVLFMDMATKLRAFSERWLGNFPKPRLLIMDAAKAFSSETMHEFTSDLNIQMSFVVEKEA</sequence>
<evidence type="ECO:0000256" key="1">
    <source>
        <dbReference type="SAM" id="SignalP"/>
    </source>
</evidence>
<reference evidence="2 3" key="1">
    <citation type="submission" date="2016-02" db="EMBL/GenBank/DDBJ databases">
        <title>Genome analysis of coral dinoflagellate symbionts highlights evolutionary adaptations to a symbiotic lifestyle.</title>
        <authorList>
            <person name="Aranda M."/>
            <person name="Li Y."/>
            <person name="Liew Y.J."/>
            <person name="Baumgarten S."/>
            <person name="Simakov O."/>
            <person name="Wilson M."/>
            <person name="Piel J."/>
            <person name="Ashoor H."/>
            <person name="Bougouffa S."/>
            <person name="Bajic V.B."/>
            <person name="Ryu T."/>
            <person name="Ravasi T."/>
            <person name="Bayer T."/>
            <person name="Micklem G."/>
            <person name="Kim H."/>
            <person name="Bhak J."/>
            <person name="Lajeunesse T.C."/>
            <person name="Voolstra C.R."/>
        </authorList>
    </citation>
    <scope>NUCLEOTIDE SEQUENCE [LARGE SCALE GENOMIC DNA]</scope>
    <source>
        <strain evidence="2 3">CCMP2467</strain>
    </source>
</reference>
<name>A0A1Q9DFH5_SYMMI</name>
<feature type="chain" id="PRO_5013362560" description="Integrase catalytic domain-containing protein" evidence="1">
    <location>
        <begin position="21"/>
        <end position="536"/>
    </location>
</feature>
<evidence type="ECO:0000313" key="2">
    <source>
        <dbReference type="EMBL" id="OLP93850.1"/>
    </source>
</evidence>
<comment type="caution">
    <text evidence="2">The sequence shown here is derived from an EMBL/GenBank/DDBJ whole genome shotgun (WGS) entry which is preliminary data.</text>
</comment>
<dbReference type="OrthoDB" id="10368995at2759"/>
<feature type="signal peptide" evidence="1">
    <location>
        <begin position="1"/>
        <end position="20"/>
    </location>
</feature>
<gene>
    <name evidence="2" type="ORF">AK812_SmicGene24196</name>
</gene>
<protein>
    <recommendedName>
        <fullName evidence="4">Integrase catalytic domain-containing protein</fullName>
    </recommendedName>
</protein>
<keyword evidence="1" id="KW-0732">Signal</keyword>
<keyword evidence="3" id="KW-1185">Reference proteome</keyword>
<evidence type="ECO:0008006" key="4">
    <source>
        <dbReference type="Google" id="ProtNLM"/>
    </source>
</evidence>
<proteinExistence type="predicted"/>